<accession>A0A6J5E5B7</accession>
<evidence type="ECO:0000313" key="2">
    <source>
        <dbReference type="Proteomes" id="UP000494363"/>
    </source>
</evidence>
<dbReference type="AlphaFoldDB" id="A0A6J5E5B7"/>
<organism evidence="1 2">
    <name type="scientific">Paraburkholderia humisilvae</name>
    <dbReference type="NCBI Taxonomy" id="627669"/>
    <lineage>
        <taxon>Bacteria</taxon>
        <taxon>Pseudomonadati</taxon>
        <taxon>Pseudomonadota</taxon>
        <taxon>Betaproteobacteria</taxon>
        <taxon>Burkholderiales</taxon>
        <taxon>Burkholderiaceae</taxon>
        <taxon>Paraburkholderia</taxon>
    </lineage>
</organism>
<name>A0A6J5E5B7_9BURK</name>
<reference evidence="1 2" key="1">
    <citation type="submission" date="2020-04" db="EMBL/GenBank/DDBJ databases">
        <authorList>
            <person name="De Canck E."/>
        </authorList>
    </citation>
    <scope>NUCLEOTIDE SEQUENCE [LARGE SCALE GENOMIC DNA]</scope>
    <source>
        <strain evidence="1 2">LMG 29542</strain>
    </source>
</reference>
<dbReference type="Proteomes" id="UP000494363">
    <property type="component" value="Unassembled WGS sequence"/>
</dbReference>
<sequence length="49" mass="6126">MKRTGQHFSACCPRLQKKPREPRRMEFFFQPVLLSLQKRNNYYLYCMQR</sequence>
<keyword evidence="2" id="KW-1185">Reference proteome</keyword>
<evidence type="ECO:0000313" key="1">
    <source>
        <dbReference type="EMBL" id="CAB3760252.1"/>
    </source>
</evidence>
<protein>
    <submittedName>
        <fullName evidence="1">Uncharacterized protein</fullName>
    </submittedName>
</protein>
<dbReference type="EMBL" id="CADIKH010000016">
    <property type="protein sequence ID" value="CAB3760252.1"/>
    <property type="molecule type" value="Genomic_DNA"/>
</dbReference>
<gene>
    <name evidence="1" type="ORF">LMG29542_03795</name>
</gene>
<proteinExistence type="predicted"/>